<reference evidence="4" key="1">
    <citation type="submission" date="2022-11" db="EMBL/GenBank/DDBJ databases">
        <authorList>
            <person name="Morgan W.R."/>
            <person name="Tartar A."/>
        </authorList>
    </citation>
    <scope>NUCLEOTIDE SEQUENCE</scope>
    <source>
        <strain evidence="4">ARSEF 373</strain>
    </source>
</reference>
<organism evidence="4 5">
    <name type="scientific">Lagenidium giganteum</name>
    <dbReference type="NCBI Taxonomy" id="4803"/>
    <lineage>
        <taxon>Eukaryota</taxon>
        <taxon>Sar</taxon>
        <taxon>Stramenopiles</taxon>
        <taxon>Oomycota</taxon>
        <taxon>Peronosporomycetes</taxon>
        <taxon>Pythiales</taxon>
        <taxon>Pythiaceae</taxon>
    </lineage>
</organism>
<evidence type="ECO:0000313" key="5">
    <source>
        <dbReference type="Proteomes" id="UP001146120"/>
    </source>
</evidence>
<feature type="region of interest" description="Disordered" evidence="1">
    <location>
        <begin position="524"/>
        <end position="630"/>
    </location>
</feature>
<feature type="transmembrane region" description="Helical" evidence="2">
    <location>
        <begin position="280"/>
        <end position="299"/>
    </location>
</feature>
<keyword evidence="2" id="KW-1133">Transmembrane helix</keyword>
<feature type="transmembrane region" description="Helical" evidence="2">
    <location>
        <begin position="152"/>
        <end position="171"/>
    </location>
</feature>
<feature type="compositionally biased region" description="Polar residues" evidence="1">
    <location>
        <begin position="583"/>
        <end position="601"/>
    </location>
</feature>
<feature type="compositionally biased region" description="Polar residues" evidence="1">
    <location>
        <begin position="15"/>
        <end position="35"/>
    </location>
</feature>
<protein>
    <recommendedName>
        <fullName evidence="3">Potassium channel domain-containing protein</fullName>
    </recommendedName>
</protein>
<evidence type="ECO:0000256" key="2">
    <source>
        <dbReference type="SAM" id="Phobius"/>
    </source>
</evidence>
<sequence length="763" mass="84982">MPAKNEIMPLDTKSDGSARSSVGRSKQVGKNSAGSAKQLEGGGSASPLSASPLSKASTKHLLNTEATSAQERRIRLVSHQKRHTTFQLFYAMFGLVLMVVQMEYLWLSNTKGLELPCVPAKIANGTDIGCFHKLPHEVPVAEGRMILHSLRVLISLSTVLMLYYVYVYYAAECEVMKIKNIVPPKATLLSSSLRNHLVAECLVLAVHPFPGLDSVDSQWPHLVVFVSLLMFARVFLILRVVQFRHSFNTSNGWFISSLTNVDFTTTFFLKSTLKNYPSRCIIACFVLLLGVVGYSLFVVERFLCAFDRNARCEPMGLDDALWTLIITMLTIGYGDVVPRTVPGRVFAVLAGLFGTIFIAVTIAVMSNYLVLTRSEHKVNAFLKKDENRRLINDHAARAIQAFMQLRSAQYHANASTNGTTTTSASTTTSNTTGKSRIGRKAKGVERAEMKVFDVLKEYRRVKRYVNSHDVSDPLDKQMTMLEMMEVNVEYIRTRIEELTELFHHQIEKSRSFRRLSSLHGVAPITTSTSSTMTTSAESPQESTTIVATATSIHSGHTASESASTSLSRSEFPTTSSPDRKRSVTSTPDDISHKSQPGTANSEEQEMSTREIRRTSAPQVVREGYEGSSSASDEIPEWAVMLETTLQTILTQVERVSVEVEHIKSRVHAHMDDVNQRLSDMERRVGVQDALREIMHAHPPQARSTRHLLEQKPSESSLAISATTTELSDEHHPVLLRHHARHSFVKKKPSITNFLTAADLDEFK</sequence>
<feature type="region of interest" description="Disordered" evidence="1">
    <location>
        <begin position="1"/>
        <end position="54"/>
    </location>
</feature>
<feature type="compositionally biased region" description="Low complexity" evidence="1">
    <location>
        <begin position="525"/>
        <end position="535"/>
    </location>
</feature>
<comment type="caution">
    <text evidence="4">The sequence shown here is derived from an EMBL/GenBank/DDBJ whole genome shotgun (WGS) entry which is preliminary data.</text>
</comment>
<feature type="compositionally biased region" description="Low complexity" evidence="1">
    <location>
        <begin position="413"/>
        <end position="433"/>
    </location>
</feature>
<evidence type="ECO:0000259" key="3">
    <source>
        <dbReference type="Pfam" id="PF07885"/>
    </source>
</evidence>
<feature type="compositionally biased region" description="Polar residues" evidence="1">
    <location>
        <begin position="536"/>
        <end position="556"/>
    </location>
</feature>
<name>A0AAV2ZH68_9STRA</name>
<dbReference type="InterPro" id="IPR015449">
    <property type="entry name" value="K_chnl_Ca-activ_SK"/>
</dbReference>
<dbReference type="SUPFAM" id="SSF81324">
    <property type="entry name" value="Voltage-gated potassium channels"/>
    <property type="match status" value="1"/>
</dbReference>
<feature type="transmembrane region" description="Helical" evidence="2">
    <location>
        <begin position="88"/>
        <end position="107"/>
    </location>
</feature>
<dbReference type="Pfam" id="PF07885">
    <property type="entry name" value="Ion_trans_2"/>
    <property type="match status" value="1"/>
</dbReference>
<dbReference type="GO" id="GO:0016286">
    <property type="term" value="F:small conductance calcium-activated potassium channel activity"/>
    <property type="evidence" value="ECO:0007669"/>
    <property type="project" value="InterPro"/>
</dbReference>
<evidence type="ECO:0000256" key="1">
    <source>
        <dbReference type="SAM" id="MobiDB-lite"/>
    </source>
</evidence>
<feature type="compositionally biased region" description="Low complexity" evidence="1">
    <location>
        <begin position="557"/>
        <end position="570"/>
    </location>
</feature>
<feature type="domain" description="Potassium channel" evidence="3">
    <location>
        <begin position="282"/>
        <end position="369"/>
    </location>
</feature>
<dbReference type="EMBL" id="DAKRPA010000011">
    <property type="protein sequence ID" value="DBA04188.1"/>
    <property type="molecule type" value="Genomic_DNA"/>
</dbReference>
<accession>A0AAV2ZH68</accession>
<dbReference type="Gene3D" id="1.10.287.70">
    <property type="match status" value="1"/>
</dbReference>
<gene>
    <name evidence="4" type="ORF">N0F65_004296</name>
</gene>
<dbReference type="AlphaFoldDB" id="A0AAV2ZH68"/>
<proteinExistence type="predicted"/>
<keyword evidence="5" id="KW-1185">Reference proteome</keyword>
<dbReference type="InterPro" id="IPR013099">
    <property type="entry name" value="K_chnl_dom"/>
</dbReference>
<feature type="compositionally biased region" description="Low complexity" evidence="1">
    <location>
        <begin position="45"/>
        <end position="54"/>
    </location>
</feature>
<feature type="transmembrane region" description="Helical" evidence="2">
    <location>
        <begin position="319"/>
        <end position="338"/>
    </location>
</feature>
<dbReference type="GO" id="GO:0016020">
    <property type="term" value="C:membrane"/>
    <property type="evidence" value="ECO:0007669"/>
    <property type="project" value="InterPro"/>
</dbReference>
<feature type="transmembrane region" description="Helical" evidence="2">
    <location>
        <begin position="345"/>
        <end position="370"/>
    </location>
</feature>
<dbReference type="PANTHER" id="PTHR10153">
    <property type="entry name" value="SMALL CONDUCTANCE CALCIUM-ACTIVATED POTASSIUM CHANNEL"/>
    <property type="match status" value="1"/>
</dbReference>
<evidence type="ECO:0000313" key="4">
    <source>
        <dbReference type="EMBL" id="DBA04188.1"/>
    </source>
</evidence>
<dbReference type="Pfam" id="PF03530">
    <property type="entry name" value="SK_channel"/>
    <property type="match status" value="1"/>
</dbReference>
<reference evidence="4" key="2">
    <citation type="journal article" date="2023" name="Microbiol Resour">
        <title>Decontamination and Annotation of the Draft Genome Sequence of the Oomycete Lagenidium giganteum ARSEF 373.</title>
        <authorList>
            <person name="Morgan W.R."/>
            <person name="Tartar A."/>
        </authorList>
    </citation>
    <scope>NUCLEOTIDE SEQUENCE</scope>
    <source>
        <strain evidence="4">ARSEF 373</strain>
    </source>
</reference>
<feature type="region of interest" description="Disordered" evidence="1">
    <location>
        <begin position="413"/>
        <end position="440"/>
    </location>
</feature>
<dbReference type="Proteomes" id="UP001146120">
    <property type="component" value="Unassembled WGS sequence"/>
</dbReference>
<feature type="transmembrane region" description="Helical" evidence="2">
    <location>
        <begin position="222"/>
        <end position="241"/>
    </location>
</feature>
<keyword evidence="2" id="KW-0472">Membrane</keyword>
<keyword evidence="2" id="KW-0812">Transmembrane</keyword>